<dbReference type="GO" id="GO:0016020">
    <property type="term" value="C:membrane"/>
    <property type="evidence" value="ECO:0007669"/>
    <property type="project" value="UniProtKB-SubCell"/>
</dbReference>
<dbReference type="Pfam" id="PF04526">
    <property type="entry name" value="DUF568"/>
    <property type="match status" value="1"/>
</dbReference>
<feature type="domain" description="DOMON" evidence="8">
    <location>
        <begin position="47"/>
        <end position="163"/>
    </location>
</feature>
<dbReference type="InterPro" id="IPR005018">
    <property type="entry name" value="DOMON_domain"/>
</dbReference>
<protein>
    <recommendedName>
        <fullName evidence="8">DOMON domain-containing protein</fullName>
    </recommendedName>
</protein>
<feature type="region of interest" description="Disordered" evidence="6">
    <location>
        <begin position="201"/>
        <end position="220"/>
    </location>
</feature>
<keyword evidence="2" id="KW-0813">Transport</keyword>
<keyword evidence="5" id="KW-0472">Membrane</keyword>
<gene>
    <name evidence="9" type="ORF">C2S53_013297</name>
</gene>
<accession>A0AAD4J4C7</accession>
<comment type="subcellular location">
    <subcellularLocation>
        <location evidence="1">Membrane</location>
    </subcellularLocation>
</comment>
<evidence type="ECO:0000256" key="7">
    <source>
        <dbReference type="SAM" id="SignalP"/>
    </source>
</evidence>
<dbReference type="EMBL" id="SDAM02000154">
    <property type="protein sequence ID" value="KAH6826952.1"/>
    <property type="molecule type" value="Genomic_DNA"/>
</dbReference>
<evidence type="ECO:0000256" key="4">
    <source>
        <dbReference type="ARBA" id="ARBA00022982"/>
    </source>
</evidence>
<sequence>MDPSSSLILLFAAVALLFSPALSLTCESQTFSQHNLTFANCTDLPTLKAFLHWNYDPAAKPNPTLSVAFTAPPAKSDGWVGWGLNPTATGMVGAQSLVAFKEANGSTVVKTYNISSYGPITESKIAYNVLSKRAESSKGVITIFATLALPVASPEFNQVWQVGSAVINGVPAKHDFAPDNLNSKNKLQLVSAAENGNAPAPAPGIAAAPGGGQSGKDSGGGARVSGSGLGLYGVSVLLAICIFRF</sequence>
<dbReference type="AlphaFoldDB" id="A0AAD4J4C7"/>
<evidence type="ECO:0000256" key="1">
    <source>
        <dbReference type="ARBA" id="ARBA00004370"/>
    </source>
</evidence>
<dbReference type="CDD" id="cd09629">
    <property type="entry name" value="DOMON_CIL1_like"/>
    <property type="match status" value="1"/>
</dbReference>
<evidence type="ECO:0000259" key="8">
    <source>
        <dbReference type="PROSITE" id="PS50836"/>
    </source>
</evidence>
<feature type="chain" id="PRO_5042246790" description="DOMON domain-containing protein" evidence="7">
    <location>
        <begin position="24"/>
        <end position="245"/>
    </location>
</feature>
<evidence type="ECO:0000256" key="3">
    <source>
        <dbReference type="ARBA" id="ARBA00022729"/>
    </source>
</evidence>
<dbReference type="InterPro" id="IPR045265">
    <property type="entry name" value="AIR12_DOMON"/>
</dbReference>
<evidence type="ECO:0000313" key="10">
    <source>
        <dbReference type="Proteomes" id="UP001190926"/>
    </source>
</evidence>
<dbReference type="PROSITE" id="PS50836">
    <property type="entry name" value="DOMON"/>
    <property type="match status" value="1"/>
</dbReference>
<dbReference type="PANTHER" id="PTHR23130:SF157">
    <property type="entry name" value="AUXIN-INDUCED IN ROOT CULTURES PROTEIN 12"/>
    <property type="match status" value="1"/>
</dbReference>
<evidence type="ECO:0000256" key="6">
    <source>
        <dbReference type="SAM" id="MobiDB-lite"/>
    </source>
</evidence>
<proteinExistence type="predicted"/>
<evidence type="ECO:0000256" key="5">
    <source>
        <dbReference type="ARBA" id="ARBA00023136"/>
    </source>
</evidence>
<organism evidence="9 10">
    <name type="scientific">Perilla frutescens var. hirtella</name>
    <name type="common">Perilla citriodora</name>
    <name type="synonym">Perilla setoyensis</name>
    <dbReference type="NCBI Taxonomy" id="608512"/>
    <lineage>
        <taxon>Eukaryota</taxon>
        <taxon>Viridiplantae</taxon>
        <taxon>Streptophyta</taxon>
        <taxon>Embryophyta</taxon>
        <taxon>Tracheophyta</taxon>
        <taxon>Spermatophyta</taxon>
        <taxon>Magnoliopsida</taxon>
        <taxon>eudicotyledons</taxon>
        <taxon>Gunneridae</taxon>
        <taxon>Pentapetalae</taxon>
        <taxon>asterids</taxon>
        <taxon>lamiids</taxon>
        <taxon>Lamiales</taxon>
        <taxon>Lamiaceae</taxon>
        <taxon>Nepetoideae</taxon>
        <taxon>Elsholtzieae</taxon>
        <taxon>Perilla</taxon>
    </lineage>
</organism>
<comment type="caution">
    <text evidence="9">The sequence shown here is derived from an EMBL/GenBank/DDBJ whole genome shotgun (WGS) entry which is preliminary data.</text>
</comment>
<feature type="compositionally biased region" description="Gly residues" evidence="6">
    <location>
        <begin position="209"/>
        <end position="220"/>
    </location>
</feature>
<feature type="signal peptide" evidence="7">
    <location>
        <begin position="1"/>
        <end position="23"/>
    </location>
</feature>
<evidence type="ECO:0000256" key="2">
    <source>
        <dbReference type="ARBA" id="ARBA00022448"/>
    </source>
</evidence>
<keyword evidence="3 7" id="KW-0732">Signal</keyword>
<name>A0AAD4J4C7_PERFH</name>
<dbReference type="PANTHER" id="PTHR23130">
    <property type="entry name" value="CYTOCHROME B561 AND DOMON DOMAIN-CONTAINING PROTEIN"/>
    <property type="match status" value="1"/>
</dbReference>
<evidence type="ECO:0000313" key="9">
    <source>
        <dbReference type="EMBL" id="KAH6826952.1"/>
    </source>
</evidence>
<reference evidence="9 10" key="1">
    <citation type="journal article" date="2021" name="Nat. Commun.">
        <title>Incipient diploidization of the medicinal plant Perilla within 10,000 years.</title>
        <authorList>
            <person name="Zhang Y."/>
            <person name="Shen Q."/>
            <person name="Leng L."/>
            <person name="Zhang D."/>
            <person name="Chen S."/>
            <person name="Shi Y."/>
            <person name="Ning Z."/>
            <person name="Chen S."/>
        </authorList>
    </citation>
    <scope>NUCLEOTIDE SEQUENCE [LARGE SCALE GENOMIC DNA]</scope>
    <source>
        <strain evidence="10">cv. PC099</strain>
    </source>
</reference>
<dbReference type="Proteomes" id="UP001190926">
    <property type="component" value="Unassembled WGS sequence"/>
</dbReference>
<keyword evidence="10" id="KW-1185">Reference proteome</keyword>
<keyword evidence="4" id="KW-0249">Electron transport</keyword>